<gene>
    <name evidence="5" type="ORF">ACFQZU_05100</name>
</gene>
<accession>A0ABW3BBJ4</accession>
<sequence>MSADVRLGVLGCADIAWRRMLPAAERTPGVCVTAVAGRDQRRTARFAERFSAAAVHDYGELLQRSDIDAVYIALPNSLHHEWACRAVQSGRHVLVEKPMTCCYRHTVELIAQARANRRVLMENVTAQRHTQHEEVELLVAEGRIGTLRSFSAHFGIPPLPAGNIRYRSDLGGGVLLDLGIYTLRAAMRFAGPRLALRGAVLRTDPATGVDMSGAALLASSEGVDAHLSFGFDHDYACGYTLWGSQGSIRAERAVSVPADTRPVLTVSRKGESETVLAAACDQDSVTLAEFADQTRGRGAAAAHQVATLRSARLLDAVRTAARTGAAPLHRRQP</sequence>
<dbReference type="SUPFAM" id="SSF55347">
    <property type="entry name" value="Glyceraldehyde-3-phosphate dehydrogenase-like, C-terminal domain"/>
    <property type="match status" value="1"/>
</dbReference>
<dbReference type="Pfam" id="PF01408">
    <property type="entry name" value="GFO_IDH_MocA"/>
    <property type="match status" value="1"/>
</dbReference>
<reference evidence="6" key="1">
    <citation type="journal article" date="2019" name="Int. J. Syst. Evol. Microbiol.">
        <title>The Global Catalogue of Microorganisms (GCM) 10K type strain sequencing project: providing services to taxonomists for standard genome sequencing and annotation.</title>
        <authorList>
            <consortium name="The Broad Institute Genomics Platform"/>
            <consortium name="The Broad Institute Genome Sequencing Center for Infectious Disease"/>
            <person name="Wu L."/>
            <person name="Ma J."/>
        </authorList>
    </citation>
    <scope>NUCLEOTIDE SEQUENCE [LARGE SCALE GENOMIC DNA]</scope>
    <source>
        <strain evidence="6">CCUG 63369</strain>
    </source>
</reference>
<evidence type="ECO:0000259" key="4">
    <source>
        <dbReference type="Pfam" id="PF22725"/>
    </source>
</evidence>
<keyword evidence="6" id="KW-1185">Reference proteome</keyword>
<evidence type="ECO:0000256" key="1">
    <source>
        <dbReference type="ARBA" id="ARBA00010928"/>
    </source>
</evidence>
<dbReference type="InterPro" id="IPR055170">
    <property type="entry name" value="GFO_IDH_MocA-like_dom"/>
</dbReference>
<dbReference type="PANTHER" id="PTHR22604">
    <property type="entry name" value="OXIDOREDUCTASES"/>
    <property type="match status" value="1"/>
</dbReference>
<evidence type="ECO:0000256" key="2">
    <source>
        <dbReference type="ARBA" id="ARBA00023002"/>
    </source>
</evidence>
<keyword evidence="2" id="KW-0560">Oxidoreductase</keyword>
<feature type="domain" description="GFO/IDH/MocA-like oxidoreductase" evidence="4">
    <location>
        <begin position="134"/>
        <end position="249"/>
    </location>
</feature>
<name>A0ABW3BBJ4_9ACTN</name>
<organism evidence="5 6">
    <name type="scientific">Streptomonospora algeriensis</name>
    <dbReference type="NCBI Taxonomy" id="995084"/>
    <lineage>
        <taxon>Bacteria</taxon>
        <taxon>Bacillati</taxon>
        <taxon>Actinomycetota</taxon>
        <taxon>Actinomycetes</taxon>
        <taxon>Streptosporangiales</taxon>
        <taxon>Nocardiopsidaceae</taxon>
        <taxon>Streptomonospora</taxon>
    </lineage>
</organism>
<dbReference type="PANTHER" id="PTHR22604:SF105">
    <property type="entry name" value="TRANS-1,2-DIHYDROBENZENE-1,2-DIOL DEHYDROGENASE"/>
    <property type="match status" value="1"/>
</dbReference>
<dbReference type="InterPro" id="IPR036291">
    <property type="entry name" value="NAD(P)-bd_dom_sf"/>
</dbReference>
<evidence type="ECO:0000259" key="3">
    <source>
        <dbReference type="Pfam" id="PF01408"/>
    </source>
</evidence>
<dbReference type="Proteomes" id="UP001596956">
    <property type="component" value="Unassembled WGS sequence"/>
</dbReference>
<evidence type="ECO:0000313" key="5">
    <source>
        <dbReference type="EMBL" id="MFD0800696.1"/>
    </source>
</evidence>
<dbReference type="Gene3D" id="3.30.360.10">
    <property type="entry name" value="Dihydrodipicolinate Reductase, domain 2"/>
    <property type="match status" value="1"/>
</dbReference>
<dbReference type="SUPFAM" id="SSF51735">
    <property type="entry name" value="NAD(P)-binding Rossmann-fold domains"/>
    <property type="match status" value="1"/>
</dbReference>
<proteinExistence type="inferred from homology"/>
<dbReference type="EMBL" id="JBHTHR010000085">
    <property type="protein sequence ID" value="MFD0800696.1"/>
    <property type="molecule type" value="Genomic_DNA"/>
</dbReference>
<evidence type="ECO:0000313" key="6">
    <source>
        <dbReference type="Proteomes" id="UP001596956"/>
    </source>
</evidence>
<dbReference type="InterPro" id="IPR050984">
    <property type="entry name" value="Gfo/Idh/MocA_domain"/>
</dbReference>
<dbReference type="Gene3D" id="3.40.50.720">
    <property type="entry name" value="NAD(P)-binding Rossmann-like Domain"/>
    <property type="match status" value="1"/>
</dbReference>
<dbReference type="Pfam" id="PF22725">
    <property type="entry name" value="GFO_IDH_MocA_C3"/>
    <property type="match status" value="1"/>
</dbReference>
<feature type="domain" description="Gfo/Idh/MocA-like oxidoreductase N-terminal" evidence="3">
    <location>
        <begin position="6"/>
        <end position="122"/>
    </location>
</feature>
<comment type="similarity">
    <text evidence="1">Belongs to the Gfo/Idh/MocA family.</text>
</comment>
<comment type="caution">
    <text evidence="5">The sequence shown here is derived from an EMBL/GenBank/DDBJ whole genome shotgun (WGS) entry which is preliminary data.</text>
</comment>
<protein>
    <submittedName>
        <fullName evidence="5">Gfo/Idh/MocA family protein</fullName>
    </submittedName>
</protein>
<dbReference type="InterPro" id="IPR000683">
    <property type="entry name" value="Gfo/Idh/MocA-like_OxRdtase_N"/>
</dbReference>